<evidence type="ECO:0000256" key="3">
    <source>
        <dbReference type="ARBA" id="ARBA00016337"/>
    </source>
</evidence>
<comment type="cofactor">
    <cofactor evidence="1">
        <name>Mg(2+)</name>
        <dbReference type="ChEBI" id="CHEBI:18420"/>
    </cofactor>
</comment>
<dbReference type="Pfam" id="PF02424">
    <property type="entry name" value="ApbE"/>
    <property type="match status" value="1"/>
</dbReference>
<dbReference type="Proteomes" id="UP001239167">
    <property type="component" value="Unassembled WGS sequence"/>
</dbReference>
<keyword evidence="13" id="KW-1185">Reference proteome</keyword>
<keyword evidence="5 11" id="KW-0808">Transferase</keyword>
<dbReference type="EC" id="2.7.1.180" evidence="2 11"/>
<comment type="caution">
    <text evidence="12">The sequence shown here is derived from an EMBL/GenBank/DDBJ whole genome shotgun (WGS) entry which is preliminary data.</text>
</comment>
<evidence type="ECO:0000256" key="9">
    <source>
        <dbReference type="ARBA" id="ARBA00031306"/>
    </source>
</evidence>
<organism evidence="12 13">
    <name type="scientific">Pectinatus haikarae</name>
    <dbReference type="NCBI Taxonomy" id="349096"/>
    <lineage>
        <taxon>Bacteria</taxon>
        <taxon>Bacillati</taxon>
        <taxon>Bacillota</taxon>
        <taxon>Negativicutes</taxon>
        <taxon>Selenomonadales</taxon>
        <taxon>Selenomonadaceae</taxon>
        <taxon>Pectinatus</taxon>
    </lineage>
</organism>
<evidence type="ECO:0000313" key="13">
    <source>
        <dbReference type="Proteomes" id="UP001239167"/>
    </source>
</evidence>
<evidence type="ECO:0000256" key="10">
    <source>
        <dbReference type="ARBA" id="ARBA00048540"/>
    </source>
</evidence>
<gene>
    <name evidence="12" type="ORF">J2S01_001728</name>
</gene>
<evidence type="ECO:0000256" key="5">
    <source>
        <dbReference type="ARBA" id="ARBA00022679"/>
    </source>
</evidence>
<evidence type="ECO:0000256" key="4">
    <source>
        <dbReference type="ARBA" id="ARBA00022630"/>
    </source>
</evidence>
<evidence type="ECO:0000256" key="2">
    <source>
        <dbReference type="ARBA" id="ARBA00011955"/>
    </source>
</evidence>
<keyword evidence="6 11" id="KW-0479">Metal-binding</keyword>
<dbReference type="PANTHER" id="PTHR30040">
    <property type="entry name" value="THIAMINE BIOSYNTHESIS LIPOPROTEIN APBE"/>
    <property type="match status" value="1"/>
</dbReference>
<dbReference type="Gene3D" id="3.10.520.10">
    <property type="entry name" value="ApbE-like domains"/>
    <property type="match status" value="1"/>
</dbReference>
<proteinExistence type="inferred from homology"/>
<comment type="catalytic activity">
    <reaction evidence="10 11">
        <text>L-threonyl-[protein] + FAD = FMN-L-threonyl-[protein] + AMP + H(+)</text>
        <dbReference type="Rhea" id="RHEA:36847"/>
        <dbReference type="Rhea" id="RHEA-COMP:11060"/>
        <dbReference type="Rhea" id="RHEA-COMP:11061"/>
        <dbReference type="ChEBI" id="CHEBI:15378"/>
        <dbReference type="ChEBI" id="CHEBI:30013"/>
        <dbReference type="ChEBI" id="CHEBI:57692"/>
        <dbReference type="ChEBI" id="CHEBI:74257"/>
        <dbReference type="ChEBI" id="CHEBI:456215"/>
        <dbReference type="EC" id="2.7.1.180"/>
    </reaction>
</comment>
<evidence type="ECO:0000256" key="7">
    <source>
        <dbReference type="ARBA" id="ARBA00022827"/>
    </source>
</evidence>
<dbReference type="PANTHER" id="PTHR30040:SF2">
    <property type="entry name" value="FAD:PROTEIN FMN TRANSFERASE"/>
    <property type="match status" value="1"/>
</dbReference>
<dbReference type="InterPro" id="IPR024932">
    <property type="entry name" value="ApbE"/>
</dbReference>
<name>A0ABT9Y841_9FIRM</name>
<keyword evidence="4 11" id="KW-0285">Flavoprotein</keyword>
<dbReference type="PIRSF" id="PIRSF006268">
    <property type="entry name" value="ApbE"/>
    <property type="match status" value="1"/>
</dbReference>
<sequence length="327" mass="36299">MTTAETCYVESKHGMGTFLRVMSFAKEGTYSFTPIWDIFGNVEYLCSRFSSDSQLSLINRMAGKKSVHVDRNLVKILRAAQRISAFTDGIFDITAGAVTGLWHRESGKIRIPAETEQINARSLVNYQWLDVSDSEVFLQKANMKLDLGGIAKEFALHAAAAKAEETGMGAAIIDAGGDICTVGAKPNNRAWRIGIQHPRREKSLLASVVLQNWDTVETSGDYKRYIKDGDKVYSHIFSEEVNDEGGKLISASLIYKRRDDLLPINGTALIAGGLAKAKSFLKMLPRVEAILVTDAMQVFMTEGLRGYVHILPYQARHQTFIINRRAC</sequence>
<accession>A0ABT9Y841</accession>
<comment type="similarity">
    <text evidence="11">Belongs to the ApbE family.</text>
</comment>
<dbReference type="SUPFAM" id="SSF143631">
    <property type="entry name" value="ApbE-like"/>
    <property type="match status" value="1"/>
</dbReference>
<evidence type="ECO:0000256" key="8">
    <source>
        <dbReference type="ARBA" id="ARBA00022842"/>
    </source>
</evidence>
<evidence type="ECO:0000256" key="11">
    <source>
        <dbReference type="PIRNR" id="PIRNR006268"/>
    </source>
</evidence>
<keyword evidence="7 11" id="KW-0274">FAD</keyword>
<evidence type="ECO:0000256" key="1">
    <source>
        <dbReference type="ARBA" id="ARBA00001946"/>
    </source>
</evidence>
<evidence type="ECO:0000313" key="12">
    <source>
        <dbReference type="EMBL" id="MDQ0204008.1"/>
    </source>
</evidence>
<dbReference type="EMBL" id="JAUSUE010000011">
    <property type="protein sequence ID" value="MDQ0204008.1"/>
    <property type="molecule type" value="Genomic_DNA"/>
</dbReference>
<reference evidence="12 13" key="1">
    <citation type="submission" date="2023-07" db="EMBL/GenBank/DDBJ databases">
        <title>Genomic Encyclopedia of Type Strains, Phase IV (KMG-IV): sequencing the most valuable type-strain genomes for metagenomic binning, comparative biology and taxonomic classification.</title>
        <authorList>
            <person name="Goeker M."/>
        </authorList>
    </citation>
    <scope>NUCLEOTIDE SEQUENCE [LARGE SCALE GENOMIC DNA]</scope>
    <source>
        <strain evidence="12 13">DSM 16980</strain>
    </source>
</reference>
<keyword evidence="12" id="KW-0449">Lipoprotein</keyword>
<evidence type="ECO:0000256" key="6">
    <source>
        <dbReference type="ARBA" id="ARBA00022723"/>
    </source>
</evidence>
<keyword evidence="8 11" id="KW-0460">Magnesium</keyword>
<dbReference type="InterPro" id="IPR003374">
    <property type="entry name" value="ApbE-like_sf"/>
</dbReference>
<protein>
    <recommendedName>
        <fullName evidence="3 11">FAD:protein FMN transferase</fullName>
        <ecNumber evidence="2 11">2.7.1.180</ecNumber>
    </recommendedName>
    <alternativeName>
        <fullName evidence="9 11">Flavin transferase</fullName>
    </alternativeName>
</protein>
<dbReference type="RefSeq" id="WP_196604277.1">
    <property type="nucleotide sequence ID" value="NZ_CP116940.1"/>
</dbReference>